<proteinExistence type="predicted"/>
<dbReference type="OrthoDB" id="409543at2759"/>
<dbReference type="AlphaFoldDB" id="A0A979FSP0"/>
<evidence type="ECO:0000256" key="1">
    <source>
        <dbReference type="SAM" id="Phobius"/>
    </source>
</evidence>
<dbReference type="Proteomes" id="UP000694843">
    <property type="component" value="Unplaced"/>
</dbReference>
<protein>
    <submittedName>
        <fullName evidence="3">Uncharacterized protein LOC125179083</fullName>
    </submittedName>
</protein>
<reference evidence="3" key="1">
    <citation type="submission" date="2025-08" db="UniProtKB">
        <authorList>
            <consortium name="RefSeq"/>
        </authorList>
    </citation>
    <scope>IDENTIFICATION</scope>
    <source>
        <tissue evidence="3">Whole organism</tissue>
    </source>
</reference>
<dbReference type="GeneID" id="125179083"/>
<accession>A0A979FSP0</accession>
<dbReference type="KEGG" id="hazt:125179083"/>
<organism evidence="2 3">
    <name type="scientific">Hyalella azteca</name>
    <name type="common">Amphipod</name>
    <dbReference type="NCBI Taxonomy" id="294128"/>
    <lineage>
        <taxon>Eukaryota</taxon>
        <taxon>Metazoa</taxon>
        <taxon>Ecdysozoa</taxon>
        <taxon>Arthropoda</taxon>
        <taxon>Crustacea</taxon>
        <taxon>Multicrustacea</taxon>
        <taxon>Malacostraca</taxon>
        <taxon>Eumalacostraca</taxon>
        <taxon>Peracarida</taxon>
        <taxon>Amphipoda</taxon>
        <taxon>Senticaudata</taxon>
        <taxon>Talitrida</taxon>
        <taxon>Talitroidea</taxon>
        <taxon>Hyalellidae</taxon>
        <taxon>Hyalella</taxon>
    </lineage>
</organism>
<dbReference type="RefSeq" id="XP_047740190.1">
    <property type="nucleotide sequence ID" value="XM_047884234.1"/>
</dbReference>
<gene>
    <name evidence="3" type="primary">LOC125179083</name>
</gene>
<name>A0A979FSP0_HYAAZ</name>
<keyword evidence="1" id="KW-0472">Membrane</keyword>
<evidence type="ECO:0000313" key="3">
    <source>
        <dbReference type="RefSeq" id="XP_047740190.1"/>
    </source>
</evidence>
<sequence>MAKRDGGRKMGSSTKLDFSGWILVIMLGIAVAVMFAFILEIRVPAEEIKRRREAYGYGEKQDPGPLSAPPAVGCFPGVNDPALKSLPRLYIDVAPDPDAQNIYMMDLSLTSNLTSKTLCSVESMCTVNGDAHVWLLVTREKLHASTAASLRNLQEICPRLCVAHMNVRVVTRNTPAHTLLESDSFWNTCKWLVL</sequence>
<keyword evidence="2" id="KW-1185">Reference proteome</keyword>
<keyword evidence="1" id="KW-0812">Transmembrane</keyword>
<keyword evidence="1" id="KW-1133">Transmembrane helix</keyword>
<evidence type="ECO:0000313" key="2">
    <source>
        <dbReference type="Proteomes" id="UP000694843"/>
    </source>
</evidence>
<feature type="transmembrane region" description="Helical" evidence="1">
    <location>
        <begin position="20"/>
        <end position="41"/>
    </location>
</feature>